<dbReference type="STRING" id="1423753.FD28_GL001847"/>
<dbReference type="PATRIC" id="fig|1423753.3.peg.1935"/>
<dbReference type="EMBL" id="AZFS01000027">
    <property type="protein sequence ID" value="KRL96579.1"/>
    <property type="molecule type" value="Genomic_DNA"/>
</dbReference>
<feature type="binding site" evidence="4">
    <location>
        <position position="298"/>
    </location>
    <ligand>
        <name>FAD</name>
        <dbReference type="ChEBI" id="CHEBI:57692"/>
    </ligand>
</feature>
<evidence type="ECO:0000256" key="4">
    <source>
        <dbReference type="PIRSR" id="PIRSR000350-3"/>
    </source>
</evidence>
<dbReference type="InterPro" id="IPR016156">
    <property type="entry name" value="FAD/NAD-linked_Rdtase_dimer_sf"/>
</dbReference>
<protein>
    <submittedName>
        <fullName evidence="8">Glutathione reductase</fullName>
    </submittedName>
</protein>
<comment type="cofactor">
    <cofactor evidence="4">
        <name>FAD</name>
        <dbReference type="ChEBI" id="CHEBI:57692"/>
    </cofactor>
    <text evidence="4">Binds 1 FAD per subunit.</text>
</comment>
<evidence type="ECO:0000259" key="7">
    <source>
        <dbReference type="Pfam" id="PF07992"/>
    </source>
</evidence>
<sequence length="449" mass="48454">MADYDTIFIGSGHATWHAAVTLARAQQKVAIIEEDTIAGTCTNFGCDAKILLDGPFELTEQLKQYQGIGVNTTPSIDWSQLMAYKQQVIQPLSVQMTAVFKQLGIKIITGHGELTDTHTVKVAGSTYTADTIVVGTGQRPAKLAIPGADLMHDSRDFLDLPTMPKRLTLIGAGIISLEFANMAVLLGSEVHIIEFADRALPAFYSEHVEKMIAHLQAAGVHFHFGEALSQVTKSATGLLATTKNGLTIESDDIIAATGRIPNIEHLGLTKVGIKTDRHGIVVDDHLRTNIPNIYASGDVISKTLPKLTPTATFESNYIAGQLLGSTAAIDYPVIPSVVFTLPRIAQVGIPVEAAKLDTEHFHVQALPYGKLLAFQYQNEVDADLQLIFDQENYLVGASIYGNGAPDLINLLTMIITDHVSANTLSQKIFAFPSASVGIIDMLTPLLHHD</sequence>
<feature type="binding site" evidence="4">
    <location>
        <position position="258"/>
    </location>
    <ligand>
        <name>NAD(+)</name>
        <dbReference type="ChEBI" id="CHEBI:57540"/>
    </ligand>
</feature>
<feature type="binding site" evidence="4">
    <location>
        <begin position="171"/>
        <end position="178"/>
    </location>
    <ligand>
        <name>NAD(+)</name>
        <dbReference type="ChEBI" id="CHEBI:57540"/>
    </ligand>
</feature>
<evidence type="ECO:0000313" key="9">
    <source>
        <dbReference type="Proteomes" id="UP000051580"/>
    </source>
</evidence>
<dbReference type="SUPFAM" id="SSF51905">
    <property type="entry name" value="FAD/NAD(P)-binding domain"/>
    <property type="match status" value="1"/>
</dbReference>
<dbReference type="InterPro" id="IPR023753">
    <property type="entry name" value="FAD/NAD-binding_dom"/>
</dbReference>
<dbReference type="GO" id="GO:0016491">
    <property type="term" value="F:oxidoreductase activity"/>
    <property type="evidence" value="ECO:0007669"/>
    <property type="project" value="InterPro"/>
</dbReference>
<dbReference type="RefSeq" id="WP_042254611.1">
    <property type="nucleotide sequence ID" value="NZ_AZFS01000027.1"/>
</dbReference>
<evidence type="ECO:0000256" key="1">
    <source>
        <dbReference type="ARBA" id="ARBA00007532"/>
    </source>
</evidence>
<dbReference type="SUPFAM" id="SSF55424">
    <property type="entry name" value="FAD/NAD-linked reductases, dimerisation (C-terminal) domain"/>
    <property type="match status" value="1"/>
</dbReference>
<dbReference type="Gene3D" id="3.50.50.60">
    <property type="entry name" value="FAD/NAD(P)-binding domain"/>
    <property type="match status" value="2"/>
</dbReference>
<dbReference type="PANTHER" id="PTHR43014:SF5">
    <property type="entry name" value="GLUTATHIONE REDUCTASE (NADPH)"/>
    <property type="match status" value="1"/>
</dbReference>
<comment type="similarity">
    <text evidence="1">Belongs to the class-I pyridine nucleotide-disulfide oxidoreductase family.</text>
</comment>
<feature type="binding site" evidence="4">
    <location>
        <position position="112"/>
    </location>
    <ligand>
        <name>FAD</name>
        <dbReference type="ChEBI" id="CHEBI:57692"/>
    </ligand>
</feature>
<organism evidence="8 9">
    <name type="scientific">Levilactobacillus hammesii DSM 16381</name>
    <dbReference type="NCBI Taxonomy" id="1423753"/>
    <lineage>
        <taxon>Bacteria</taxon>
        <taxon>Bacillati</taxon>
        <taxon>Bacillota</taxon>
        <taxon>Bacilli</taxon>
        <taxon>Lactobacillales</taxon>
        <taxon>Lactobacillaceae</taxon>
        <taxon>Levilactobacillus</taxon>
    </lineage>
</organism>
<accession>A0A0R1UZE4</accession>
<keyword evidence="2" id="KW-0285">Flavoprotein</keyword>
<proteinExistence type="inferred from homology"/>
<dbReference type="PRINTS" id="PR00368">
    <property type="entry name" value="FADPNR"/>
</dbReference>
<feature type="disulfide bond" description="Redox-active" evidence="5">
    <location>
        <begin position="41"/>
        <end position="46"/>
    </location>
</feature>
<dbReference type="InterPro" id="IPR036188">
    <property type="entry name" value="FAD/NAD-bd_sf"/>
</dbReference>
<feature type="domain" description="Pyridine nucleotide-disulphide oxidoreductase dimerisation" evidence="6">
    <location>
        <begin position="334"/>
        <end position="435"/>
    </location>
</feature>
<dbReference type="PRINTS" id="PR00411">
    <property type="entry name" value="PNDRDTASEI"/>
</dbReference>
<keyword evidence="4" id="KW-0547">Nucleotide-binding</keyword>
<dbReference type="Proteomes" id="UP000051580">
    <property type="component" value="Unassembled WGS sequence"/>
</dbReference>
<name>A0A0R1UZE4_9LACO</name>
<dbReference type="AlphaFoldDB" id="A0A0R1UZE4"/>
<dbReference type="PANTHER" id="PTHR43014">
    <property type="entry name" value="MERCURIC REDUCTASE"/>
    <property type="match status" value="1"/>
</dbReference>
<keyword evidence="3 4" id="KW-0274">FAD</keyword>
<keyword evidence="9" id="KW-1185">Reference proteome</keyword>
<dbReference type="PIRSF" id="PIRSF000350">
    <property type="entry name" value="Mercury_reductase_MerA"/>
    <property type="match status" value="1"/>
</dbReference>
<dbReference type="InterPro" id="IPR001100">
    <property type="entry name" value="Pyr_nuc-diS_OxRdtase"/>
</dbReference>
<comment type="caution">
    <text evidence="8">The sequence shown here is derived from an EMBL/GenBank/DDBJ whole genome shotgun (WGS) entry which is preliminary data.</text>
</comment>
<evidence type="ECO:0000256" key="3">
    <source>
        <dbReference type="ARBA" id="ARBA00022827"/>
    </source>
</evidence>
<dbReference type="GO" id="GO:0000166">
    <property type="term" value="F:nucleotide binding"/>
    <property type="evidence" value="ECO:0007669"/>
    <property type="project" value="UniProtKB-KW"/>
</dbReference>
<gene>
    <name evidence="8" type="ORF">FD28_GL001847</name>
</gene>
<evidence type="ECO:0000256" key="2">
    <source>
        <dbReference type="ARBA" id="ARBA00022630"/>
    </source>
</evidence>
<feature type="binding site" evidence="4">
    <location>
        <position position="194"/>
    </location>
    <ligand>
        <name>NAD(+)</name>
        <dbReference type="ChEBI" id="CHEBI:57540"/>
    </ligand>
</feature>
<reference evidence="8 9" key="1">
    <citation type="journal article" date="2015" name="Genome Announc.">
        <title>Expanding the biotechnology potential of lactobacilli through comparative genomics of 213 strains and associated genera.</title>
        <authorList>
            <person name="Sun Z."/>
            <person name="Harris H.M."/>
            <person name="McCann A."/>
            <person name="Guo C."/>
            <person name="Argimon S."/>
            <person name="Zhang W."/>
            <person name="Yang X."/>
            <person name="Jeffery I.B."/>
            <person name="Cooney J.C."/>
            <person name="Kagawa T.F."/>
            <person name="Liu W."/>
            <person name="Song Y."/>
            <person name="Salvetti E."/>
            <person name="Wrobel A."/>
            <person name="Rasinkangas P."/>
            <person name="Parkhill J."/>
            <person name="Rea M.C."/>
            <person name="O'Sullivan O."/>
            <person name="Ritari J."/>
            <person name="Douillard F.P."/>
            <person name="Paul Ross R."/>
            <person name="Yang R."/>
            <person name="Briner A.E."/>
            <person name="Felis G.E."/>
            <person name="de Vos W.M."/>
            <person name="Barrangou R."/>
            <person name="Klaenhammer T.R."/>
            <person name="Caufield P.W."/>
            <person name="Cui Y."/>
            <person name="Zhang H."/>
            <person name="O'Toole P.W."/>
        </authorList>
    </citation>
    <scope>NUCLEOTIDE SEQUENCE [LARGE SCALE GENOMIC DNA]</scope>
    <source>
        <strain evidence="8 9">DSM 16381</strain>
    </source>
</reference>
<dbReference type="InterPro" id="IPR004099">
    <property type="entry name" value="Pyr_nucl-diS_OxRdtase_dimer"/>
</dbReference>
<feature type="domain" description="FAD/NAD(P)-binding" evidence="7">
    <location>
        <begin position="4"/>
        <end position="312"/>
    </location>
</feature>
<dbReference type="Pfam" id="PF07992">
    <property type="entry name" value="Pyr_redox_2"/>
    <property type="match status" value="1"/>
</dbReference>
<evidence type="ECO:0000259" key="6">
    <source>
        <dbReference type="Pfam" id="PF02852"/>
    </source>
</evidence>
<evidence type="ECO:0000256" key="5">
    <source>
        <dbReference type="PIRSR" id="PIRSR000350-4"/>
    </source>
</evidence>
<dbReference type="Gene3D" id="3.30.390.30">
    <property type="match status" value="1"/>
</dbReference>
<keyword evidence="4" id="KW-0520">NAD</keyword>
<dbReference type="OrthoDB" id="9800167at2"/>
<evidence type="ECO:0000313" key="8">
    <source>
        <dbReference type="EMBL" id="KRL96579.1"/>
    </source>
</evidence>
<dbReference type="Pfam" id="PF02852">
    <property type="entry name" value="Pyr_redox_dim"/>
    <property type="match status" value="1"/>
</dbReference>